<proteinExistence type="predicted"/>
<evidence type="ECO:0000313" key="2">
    <source>
        <dbReference type="EMBL" id="OAG43696.1"/>
    </source>
</evidence>
<dbReference type="OrthoDB" id="3598904at2759"/>
<sequence>MTTAALQASTAPISLPPISSIDFHTQVAHRPEPEVVQPLPPPPPAPQRVLPPLPYPYSVRPAPAPVPPPPVPHEYMQSRPIYPGIPSPYQQMPGRMPLPSTTDPNLIVATPRHKAKEVKRRTKTGCLTCRKRRIKSSFQPSSLVIHVVNTHGLGGFLTASAWQGRARGKGPLGGGHGRPRASLHGGSTWASA</sequence>
<protein>
    <submittedName>
        <fullName evidence="2">Uncharacterized protein</fullName>
    </submittedName>
</protein>
<dbReference type="AlphaFoldDB" id="A0A177FJ03"/>
<feature type="compositionally biased region" description="Pro residues" evidence="1">
    <location>
        <begin position="38"/>
        <end position="51"/>
    </location>
</feature>
<name>A0A177FJ03_9EURO</name>
<evidence type="ECO:0000256" key="1">
    <source>
        <dbReference type="SAM" id="MobiDB-lite"/>
    </source>
</evidence>
<feature type="region of interest" description="Disordered" evidence="1">
    <location>
        <begin position="28"/>
        <end position="51"/>
    </location>
</feature>
<dbReference type="GeneID" id="34597100"/>
<gene>
    <name evidence="2" type="ORF">AYO21_01923</name>
</gene>
<organism evidence="2 3">
    <name type="scientific">Fonsecaea monophora</name>
    <dbReference type="NCBI Taxonomy" id="254056"/>
    <lineage>
        <taxon>Eukaryota</taxon>
        <taxon>Fungi</taxon>
        <taxon>Dikarya</taxon>
        <taxon>Ascomycota</taxon>
        <taxon>Pezizomycotina</taxon>
        <taxon>Eurotiomycetes</taxon>
        <taxon>Chaetothyriomycetidae</taxon>
        <taxon>Chaetothyriales</taxon>
        <taxon>Herpotrichiellaceae</taxon>
        <taxon>Fonsecaea</taxon>
    </lineage>
</organism>
<dbReference type="EMBL" id="LVKK01000008">
    <property type="protein sequence ID" value="OAG43696.1"/>
    <property type="molecule type" value="Genomic_DNA"/>
</dbReference>
<keyword evidence="3" id="KW-1185">Reference proteome</keyword>
<dbReference type="RefSeq" id="XP_022515648.1">
    <property type="nucleotide sequence ID" value="XM_022651904.1"/>
</dbReference>
<dbReference type="Proteomes" id="UP000077002">
    <property type="component" value="Unassembled WGS sequence"/>
</dbReference>
<accession>A0A177FJ03</accession>
<reference evidence="2 3" key="1">
    <citation type="submission" date="2016-03" db="EMBL/GenBank/DDBJ databases">
        <title>Draft genome sequence of the Fonsecaea monophora CBS 269.37.</title>
        <authorList>
            <person name="Bombassaro A."/>
            <person name="Vinicius W.A."/>
            <person name="De Hoog S."/>
            <person name="Sun J."/>
            <person name="Souza E.M."/>
            <person name="Raittz R.T."/>
            <person name="Costa F."/>
            <person name="Leao A.C."/>
            <person name="Tadra-Sfeir M.Z."/>
            <person name="Baura V."/>
            <person name="Balsanelli E."/>
            <person name="Pedrosa F.O."/>
            <person name="Moreno L.F."/>
            <person name="Steffens M.B."/>
            <person name="Xi L."/>
            <person name="Bocca A.L."/>
            <person name="Felipe M.S."/>
            <person name="Teixeira M."/>
            <person name="Telles Filho F.Q."/>
            <person name="Azevedo C.M."/>
            <person name="Gomes R."/>
            <person name="Vicente V.A."/>
        </authorList>
    </citation>
    <scope>NUCLEOTIDE SEQUENCE [LARGE SCALE GENOMIC DNA]</scope>
    <source>
        <strain evidence="2 3">CBS 269.37</strain>
    </source>
</reference>
<comment type="caution">
    <text evidence="2">The sequence shown here is derived from an EMBL/GenBank/DDBJ whole genome shotgun (WGS) entry which is preliminary data.</text>
</comment>
<evidence type="ECO:0000313" key="3">
    <source>
        <dbReference type="Proteomes" id="UP000077002"/>
    </source>
</evidence>
<feature type="region of interest" description="Disordered" evidence="1">
    <location>
        <begin position="168"/>
        <end position="192"/>
    </location>
</feature>